<dbReference type="InterPro" id="IPR001343">
    <property type="entry name" value="Hemolysn_Ca-bd"/>
</dbReference>
<reference evidence="7 8" key="1">
    <citation type="submission" date="2019-10" db="EMBL/GenBank/DDBJ databases">
        <title>Epibacterium sp. nov., isolated from seawater.</title>
        <authorList>
            <person name="Zhang X."/>
            <person name="Li N."/>
        </authorList>
    </citation>
    <scope>NUCLEOTIDE SEQUENCE [LARGE SCALE GENOMIC DNA]</scope>
    <source>
        <strain evidence="7 8">SM1969</strain>
    </source>
</reference>
<evidence type="ECO:0000256" key="1">
    <source>
        <dbReference type="ARBA" id="ARBA00004370"/>
    </source>
</evidence>
<dbReference type="PANTHER" id="PTHR46825:SF9">
    <property type="entry name" value="BETA-LACTAMASE-RELATED DOMAIN-CONTAINING PROTEIN"/>
    <property type="match status" value="1"/>
</dbReference>
<comment type="caution">
    <text evidence="7">The sequence shown here is derived from an EMBL/GenBank/DDBJ whole genome shotgun (WGS) entry which is preliminary data.</text>
</comment>
<evidence type="ECO:0000256" key="5">
    <source>
        <dbReference type="ARBA" id="ARBA00023136"/>
    </source>
</evidence>
<evidence type="ECO:0000259" key="6">
    <source>
        <dbReference type="Pfam" id="PF00144"/>
    </source>
</evidence>
<organism evidence="7 8">
    <name type="scientific">Tritonibacter aquimaris</name>
    <dbReference type="NCBI Taxonomy" id="2663379"/>
    <lineage>
        <taxon>Bacteria</taxon>
        <taxon>Pseudomonadati</taxon>
        <taxon>Pseudomonadota</taxon>
        <taxon>Alphaproteobacteria</taxon>
        <taxon>Rhodobacterales</taxon>
        <taxon>Paracoccaceae</taxon>
        <taxon>Tritonibacter</taxon>
    </lineage>
</organism>
<dbReference type="Proteomes" id="UP000436694">
    <property type="component" value="Unassembled WGS sequence"/>
</dbReference>
<dbReference type="PANTHER" id="PTHR46825">
    <property type="entry name" value="D-ALANYL-D-ALANINE-CARBOXYPEPTIDASE/ENDOPEPTIDASE AMPH"/>
    <property type="match status" value="1"/>
</dbReference>
<dbReference type="RefSeq" id="WP_153548076.1">
    <property type="nucleotide sequence ID" value="NZ_WIXK01000005.1"/>
</dbReference>
<dbReference type="PROSITE" id="PS00330">
    <property type="entry name" value="HEMOLYSIN_CALCIUM"/>
    <property type="match status" value="5"/>
</dbReference>
<dbReference type="Gene3D" id="2.150.10.10">
    <property type="entry name" value="Serralysin-like metalloprotease, C-terminal"/>
    <property type="match status" value="3"/>
</dbReference>
<dbReference type="EMBL" id="WIXK01000005">
    <property type="protein sequence ID" value="MQY43177.1"/>
    <property type="molecule type" value="Genomic_DNA"/>
</dbReference>
<sequence>MTKFDPNAFMSAVQNGMASYAGDAPAVLMEVERNGLSVELAQGTLSLDDSTPATNEAKYEIGSQTKMMTATVVLQMASEGFFSLDDKLSDVMDVSPLAGIANIEEVTLRQLVTHSSGIPDYSNDFNEPGAPSVYAPLLQDPPQPVGVWDAIQFLIDQNAPAEFAPGTSTDYSNTGFVLLQLAIESVSGNALAEEFQTRIFDPVGMQDSSLPGYGRPDGIISSYLQSGDQKIDVTHLPLDNTGDGGAVSTTVDMIKFMKALVLDQTLVPADQMGGLEQFFAAVGFDDGEMVGHNGRVVGTQSMTLVHLESGLIFTAVETMAQPQMHVQDLLVNTMIAVSSSASWEHFDAGKGDLEFKMSAAELNVQPVEDGKGALQTLLESNGVSLTLDTAIGDLDTDRMVFEDGSALLVADSGGSRLSIRAQAKDALNADNQLIGQDGNDRLIGGQGDDKILGGAGNDKLIGRSGHDLIVGGEGNDRLVGNRGKDTLDGGQGNDRLLGFKGADVLDGGVGNDELRGHRGADSLNGGGGDDVLSGGRGNDLLIGGSGQDVLMGGQGADTFLFAADAGHDVIVGFDQGQDKIDLSALELEFNDLTITEFGDGAVQKITYAEASILVCDTDHSLTIDDFVF</sequence>
<proteinExistence type="predicted"/>
<gene>
    <name evidence="7" type="ORF">GG681_11045</name>
</gene>
<dbReference type="PRINTS" id="PR01488">
    <property type="entry name" value="RTXTOXINA"/>
</dbReference>
<dbReference type="InterPro" id="IPR018511">
    <property type="entry name" value="Hemolysin-typ_Ca-bd_CS"/>
</dbReference>
<dbReference type="GO" id="GO:0016787">
    <property type="term" value="F:hydrolase activity"/>
    <property type="evidence" value="ECO:0007669"/>
    <property type="project" value="UniProtKB-KW"/>
</dbReference>
<evidence type="ECO:0000256" key="2">
    <source>
        <dbReference type="ARBA" id="ARBA00022656"/>
    </source>
</evidence>
<evidence type="ECO:0000256" key="4">
    <source>
        <dbReference type="ARBA" id="ARBA00023026"/>
    </source>
</evidence>
<evidence type="ECO:0000313" key="7">
    <source>
        <dbReference type="EMBL" id="MQY43177.1"/>
    </source>
</evidence>
<keyword evidence="2" id="KW-0800">Toxin</keyword>
<dbReference type="Gene3D" id="3.40.710.10">
    <property type="entry name" value="DD-peptidase/beta-lactamase superfamily"/>
    <property type="match status" value="1"/>
</dbReference>
<dbReference type="SUPFAM" id="SSF51120">
    <property type="entry name" value="beta-Roll"/>
    <property type="match status" value="1"/>
</dbReference>
<keyword evidence="4" id="KW-0843">Virulence</keyword>
<feature type="domain" description="Beta-lactamase-related" evidence="6">
    <location>
        <begin position="22"/>
        <end position="271"/>
    </location>
</feature>
<dbReference type="Pfam" id="PF00353">
    <property type="entry name" value="HemolysinCabind"/>
    <property type="match status" value="3"/>
</dbReference>
<protein>
    <submittedName>
        <fullName evidence="7">Serine hydrolase</fullName>
    </submittedName>
</protein>
<dbReference type="AlphaFoldDB" id="A0A844ATQ6"/>
<evidence type="ECO:0000256" key="3">
    <source>
        <dbReference type="ARBA" id="ARBA00022737"/>
    </source>
</evidence>
<keyword evidence="8" id="KW-1185">Reference proteome</keyword>
<dbReference type="InterPro" id="IPR050491">
    <property type="entry name" value="AmpC-like"/>
</dbReference>
<dbReference type="SUPFAM" id="SSF56601">
    <property type="entry name" value="beta-lactamase/transpeptidase-like"/>
    <property type="match status" value="1"/>
</dbReference>
<evidence type="ECO:0000313" key="8">
    <source>
        <dbReference type="Proteomes" id="UP000436694"/>
    </source>
</evidence>
<dbReference type="GO" id="GO:0090729">
    <property type="term" value="F:toxin activity"/>
    <property type="evidence" value="ECO:0007669"/>
    <property type="project" value="UniProtKB-KW"/>
</dbReference>
<accession>A0A844ATQ6</accession>
<comment type="subcellular location">
    <subcellularLocation>
        <location evidence="1">Membrane</location>
    </subcellularLocation>
</comment>
<dbReference type="Pfam" id="PF00144">
    <property type="entry name" value="Beta-lactamase"/>
    <property type="match status" value="1"/>
</dbReference>
<dbReference type="GO" id="GO:0005615">
    <property type="term" value="C:extracellular space"/>
    <property type="evidence" value="ECO:0007669"/>
    <property type="project" value="InterPro"/>
</dbReference>
<dbReference type="InterPro" id="IPR003995">
    <property type="entry name" value="RTX_toxin_determinant-A"/>
</dbReference>
<keyword evidence="3" id="KW-0677">Repeat</keyword>
<dbReference type="InterPro" id="IPR001466">
    <property type="entry name" value="Beta-lactam-related"/>
</dbReference>
<dbReference type="PRINTS" id="PR00313">
    <property type="entry name" value="CABNDNGRPT"/>
</dbReference>
<dbReference type="InterPro" id="IPR011049">
    <property type="entry name" value="Serralysin-like_metalloprot_C"/>
</dbReference>
<keyword evidence="5" id="KW-0472">Membrane</keyword>
<dbReference type="GO" id="GO:0016020">
    <property type="term" value="C:membrane"/>
    <property type="evidence" value="ECO:0007669"/>
    <property type="project" value="UniProtKB-SubCell"/>
</dbReference>
<dbReference type="GO" id="GO:0005509">
    <property type="term" value="F:calcium ion binding"/>
    <property type="evidence" value="ECO:0007669"/>
    <property type="project" value="InterPro"/>
</dbReference>
<keyword evidence="7" id="KW-0378">Hydrolase</keyword>
<name>A0A844ATQ6_9RHOB</name>
<dbReference type="InterPro" id="IPR012338">
    <property type="entry name" value="Beta-lactam/transpept-like"/>
</dbReference>